<gene>
    <name evidence="1" type="ORF">ACFOD7_07135</name>
</gene>
<dbReference type="EMBL" id="JBHRTE010000032">
    <property type="protein sequence ID" value="MFC3167819.1"/>
    <property type="molecule type" value="Genomic_DNA"/>
</dbReference>
<evidence type="ECO:0000313" key="1">
    <source>
        <dbReference type="EMBL" id="MFC3167819.1"/>
    </source>
</evidence>
<dbReference type="Proteomes" id="UP001595557">
    <property type="component" value="Unassembled WGS sequence"/>
</dbReference>
<protein>
    <submittedName>
        <fullName evidence="1">Uncharacterized protein</fullName>
    </submittedName>
</protein>
<sequence length="59" mass="6732">MIISGELVLVLTSAVFGGATTYRVWRHWPDRESPKPDLEKVNRFIESVSKDRAEVLDTD</sequence>
<comment type="caution">
    <text evidence="1">The sequence shown here is derived from an EMBL/GenBank/DDBJ whole genome shotgun (WGS) entry which is preliminary data.</text>
</comment>
<keyword evidence="2" id="KW-1185">Reference proteome</keyword>
<organism evidence="1 2">
    <name type="scientific">Paracoccus fontiphilus</name>
    <dbReference type="NCBI Taxonomy" id="1815556"/>
    <lineage>
        <taxon>Bacteria</taxon>
        <taxon>Pseudomonadati</taxon>
        <taxon>Pseudomonadota</taxon>
        <taxon>Alphaproteobacteria</taxon>
        <taxon>Rhodobacterales</taxon>
        <taxon>Paracoccaceae</taxon>
        <taxon>Paracoccus</taxon>
    </lineage>
</organism>
<proteinExistence type="predicted"/>
<dbReference type="RefSeq" id="WP_207471504.1">
    <property type="nucleotide sequence ID" value="NZ_JAFNAW010000073.1"/>
</dbReference>
<evidence type="ECO:0000313" key="2">
    <source>
        <dbReference type="Proteomes" id="UP001595557"/>
    </source>
</evidence>
<accession>A0ABV7IB20</accession>
<name>A0ABV7IB20_9RHOB</name>
<reference evidence="2" key="1">
    <citation type="journal article" date="2019" name="Int. J. Syst. Evol. Microbiol.">
        <title>The Global Catalogue of Microorganisms (GCM) 10K type strain sequencing project: providing services to taxonomists for standard genome sequencing and annotation.</title>
        <authorList>
            <consortium name="The Broad Institute Genomics Platform"/>
            <consortium name="The Broad Institute Genome Sequencing Center for Infectious Disease"/>
            <person name="Wu L."/>
            <person name="Ma J."/>
        </authorList>
    </citation>
    <scope>NUCLEOTIDE SEQUENCE [LARGE SCALE GENOMIC DNA]</scope>
    <source>
        <strain evidence="2">KCTC 52239</strain>
    </source>
</reference>